<dbReference type="GO" id="GO:0006904">
    <property type="term" value="P:vesicle docking involved in exocytosis"/>
    <property type="evidence" value="ECO:0007669"/>
    <property type="project" value="TreeGrafter"/>
</dbReference>
<dbReference type="GO" id="GO:0007032">
    <property type="term" value="P:endosome organization"/>
    <property type="evidence" value="ECO:0007669"/>
    <property type="project" value="TreeGrafter"/>
</dbReference>
<dbReference type="EMBL" id="GGYP01003105">
    <property type="protein sequence ID" value="MDE47876.1"/>
    <property type="molecule type" value="Transcribed_RNA"/>
</dbReference>
<dbReference type="Pfam" id="PF23356">
    <property type="entry name" value="TPR_PEP5_VPS11"/>
    <property type="match status" value="1"/>
</dbReference>
<dbReference type="InterPro" id="IPR057308">
    <property type="entry name" value="CHCR_PEP5_VPS11"/>
</dbReference>
<dbReference type="InterPro" id="IPR013083">
    <property type="entry name" value="Znf_RING/FYVE/PHD"/>
</dbReference>
<dbReference type="Gene3D" id="3.30.40.10">
    <property type="entry name" value="Zinc/RING finger domain, C3HC4 (zinc finger)"/>
    <property type="match status" value="1"/>
</dbReference>
<keyword evidence="5" id="KW-0862">Zinc</keyword>
<evidence type="ECO:0000313" key="9">
    <source>
        <dbReference type="EMBL" id="MDE47876.1"/>
    </source>
</evidence>
<dbReference type="GO" id="GO:0030674">
    <property type="term" value="F:protein-macromolecule adaptor activity"/>
    <property type="evidence" value="ECO:0007669"/>
    <property type="project" value="TreeGrafter"/>
</dbReference>
<sequence length="431" mass="49629">MLTPPLKSSGKLIFKSPPRIWPKKHKKHDIFFEIQAENDDKIDVALDYMHEMIDPDEIASYMKKYGKLMVKVAPDKTIQLIKTLCQGRNDLKHSHRTFGAIPRQICPGEFSHIFVDNTDLFTRLLEQLVEDDNDSSSTKSTHNLLLELYLNTWRKEKNDVSKNVYAVKINELLSQLPGKLDLNQALILCRNNRFDEGLIGLYARAELYNLVLQYHIDQDDSLKIMKTCDEFGSIEPQLFMPALIHYATNGDERLGQLLKTIEHQKAIAPMVVIKILLSSNRSTLASAREYLIRFLSRLNDRHLKNVSSIDRYKDDTEMMMRKIEEFQNHHLIFKPTKCFACNGGLDIPSVHFLCNHSYHQNCFYNLSEGDDECPSCAKVNQKLLDEIGSHETSKSSLDQLENQLIMPGDDIFGSVARFFGYGLDKIEQDQQ</sequence>
<dbReference type="PROSITE" id="PS50089">
    <property type="entry name" value="ZF_RING_2"/>
    <property type="match status" value="1"/>
</dbReference>
<evidence type="ECO:0000256" key="4">
    <source>
        <dbReference type="ARBA" id="ARBA00022771"/>
    </source>
</evidence>
<dbReference type="GO" id="GO:0031902">
    <property type="term" value="C:late endosome membrane"/>
    <property type="evidence" value="ECO:0007669"/>
    <property type="project" value="UniProtKB-SubCell"/>
</dbReference>
<dbReference type="CDD" id="cd16688">
    <property type="entry name" value="RING-H2_Vps11"/>
    <property type="match status" value="1"/>
</dbReference>
<evidence type="ECO:0000256" key="6">
    <source>
        <dbReference type="ARBA" id="ARBA00023136"/>
    </source>
</evidence>
<organism evidence="9">
    <name type="scientific">Aceria tosichella</name>
    <name type="common">wheat curl mite</name>
    <dbReference type="NCBI Taxonomy" id="561515"/>
    <lineage>
        <taxon>Eukaryota</taxon>
        <taxon>Metazoa</taxon>
        <taxon>Ecdysozoa</taxon>
        <taxon>Arthropoda</taxon>
        <taxon>Chelicerata</taxon>
        <taxon>Arachnida</taxon>
        <taxon>Acari</taxon>
        <taxon>Acariformes</taxon>
        <taxon>Trombidiformes</taxon>
        <taxon>Prostigmata</taxon>
        <taxon>Eupodina</taxon>
        <taxon>Eriophyoidea</taxon>
        <taxon>Eriophyidae</taxon>
        <taxon>Eriophyinae</taxon>
        <taxon>Aceriini</taxon>
        <taxon>Aceria</taxon>
    </lineage>
</organism>
<evidence type="ECO:0000256" key="7">
    <source>
        <dbReference type="PROSITE-ProRule" id="PRU00175"/>
    </source>
</evidence>
<protein>
    <submittedName>
        <fullName evidence="9">Vacuolar protein sorting-associated protein 11</fullName>
    </submittedName>
</protein>
<evidence type="ECO:0000256" key="2">
    <source>
        <dbReference type="ARBA" id="ARBA00007070"/>
    </source>
</evidence>
<accession>A0A6G1SBH6</accession>
<comment type="subcellular location">
    <subcellularLocation>
        <location evidence="1">Late endosome membrane</location>
        <topology evidence="1">Peripheral membrane protein</topology>
        <orientation evidence="1">Cytoplasmic side</orientation>
    </subcellularLocation>
</comment>
<name>A0A6G1SBH6_9ACAR</name>
<feature type="domain" description="RING-type" evidence="8">
    <location>
        <begin position="338"/>
        <end position="376"/>
    </location>
</feature>
<keyword evidence="6" id="KW-0472">Membrane</keyword>
<evidence type="ECO:0000256" key="5">
    <source>
        <dbReference type="ARBA" id="ARBA00022833"/>
    </source>
</evidence>
<dbReference type="AlphaFoldDB" id="A0A6G1SBH6"/>
<dbReference type="SUPFAM" id="SSF57850">
    <property type="entry name" value="RING/U-box"/>
    <property type="match status" value="1"/>
</dbReference>
<keyword evidence="4 7" id="KW-0863">Zinc-finger</keyword>
<dbReference type="PANTHER" id="PTHR23323">
    <property type="entry name" value="VACUOLAR PROTEIN SORTING-ASSOCIATED PROTEIN"/>
    <property type="match status" value="1"/>
</dbReference>
<gene>
    <name evidence="9" type="primary">Vps11</name>
    <name evidence="9" type="ORF">g.16442</name>
</gene>
<comment type="similarity">
    <text evidence="2">Belongs to the VPS11 family.</text>
</comment>
<evidence type="ECO:0000259" key="8">
    <source>
        <dbReference type="PROSITE" id="PS50089"/>
    </source>
</evidence>
<dbReference type="PANTHER" id="PTHR23323:SF24">
    <property type="entry name" value="VACUOLAR PROTEIN SORTING-ASSOCIATED PROTEIN 11 HOMOLOG"/>
    <property type="match status" value="1"/>
</dbReference>
<evidence type="ECO:0000256" key="3">
    <source>
        <dbReference type="ARBA" id="ARBA00022723"/>
    </source>
</evidence>
<reference evidence="9" key="1">
    <citation type="submission" date="2018-10" db="EMBL/GenBank/DDBJ databases">
        <title>Transcriptome assembly of Aceria tosichella (Wheat curl mite) Type 2.</title>
        <authorList>
            <person name="Scully E.D."/>
            <person name="Geib S.M."/>
            <person name="Palmer N.A."/>
            <person name="Gupta A.K."/>
            <person name="Sarath G."/>
            <person name="Tatineni S."/>
        </authorList>
    </citation>
    <scope>NUCLEOTIDE SEQUENCE</scope>
    <source>
        <strain evidence="9">LincolnNE</strain>
    </source>
</reference>
<dbReference type="GO" id="GO:0007033">
    <property type="term" value="P:vacuole organization"/>
    <property type="evidence" value="ECO:0007669"/>
    <property type="project" value="TreeGrafter"/>
</dbReference>
<keyword evidence="3" id="KW-0479">Metal-binding</keyword>
<dbReference type="GO" id="GO:0008270">
    <property type="term" value="F:zinc ion binding"/>
    <property type="evidence" value="ECO:0007669"/>
    <property type="project" value="UniProtKB-KW"/>
</dbReference>
<dbReference type="InterPro" id="IPR001841">
    <property type="entry name" value="Znf_RING"/>
</dbReference>
<evidence type="ECO:0000256" key="1">
    <source>
        <dbReference type="ARBA" id="ARBA00004492"/>
    </source>
</evidence>
<dbReference type="GO" id="GO:0030897">
    <property type="term" value="C:HOPS complex"/>
    <property type="evidence" value="ECO:0007669"/>
    <property type="project" value="TreeGrafter"/>
</dbReference>
<proteinExistence type="inferred from homology"/>
<dbReference type="GO" id="GO:0048284">
    <property type="term" value="P:organelle fusion"/>
    <property type="evidence" value="ECO:0007669"/>
    <property type="project" value="TreeGrafter"/>
</dbReference>